<reference evidence="3 4" key="1">
    <citation type="journal article" date="2024" name="Commun. Biol.">
        <title>Comparative genomic analysis of thermophilic fungi reveals convergent evolutionary adaptations and gene losses.</title>
        <authorList>
            <person name="Steindorff A.S."/>
            <person name="Aguilar-Pontes M.V."/>
            <person name="Robinson A.J."/>
            <person name="Andreopoulos B."/>
            <person name="LaButti K."/>
            <person name="Kuo A."/>
            <person name="Mondo S."/>
            <person name="Riley R."/>
            <person name="Otillar R."/>
            <person name="Haridas S."/>
            <person name="Lipzen A."/>
            <person name="Grimwood J."/>
            <person name="Schmutz J."/>
            <person name="Clum A."/>
            <person name="Reid I.D."/>
            <person name="Moisan M.C."/>
            <person name="Butler G."/>
            <person name="Nguyen T.T.M."/>
            <person name="Dewar K."/>
            <person name="Conant G."/>
            <person name="Drula E."/>
            <person name="Henrissat B."/>
            <person name="Hansel C."/>
            <person name="Singer S."/>
            <person name="Hutchinson M.I."/>
            <person name="de Vries R.P."/>
            <person name="Natvig D.O."/>
            <person name="Powell A.J."/>
            <person name="Tsang A."/>
            <person name="Grigoriev I.V."/>
        </authorList>
    </citation>
    <scope>NUCLEOTIDE SEQUENCE [LARGE SCALE GENOMIC DNA]</scope>
    <source>
        <strain evidence="3 4">CBS 494.80</strain>
    </source>
</reference>
<evidence type="ECO:0000313" key="3">
    <source>
        <dbReference type="EMBL" id="KAL2062548.1"/>
    </source>
</evidence>
<dbReference type="EMBL" id="JAZHXI010000017">
    <property type="protein sequence ID" value="KAL2062548.1"/>
    <property type="molecule type" value="Genomic_DNA"/>
</dbReference>
<keyword evidence="4" id="KW-1185">Reference proteome</keyword>
<accession>A0ABR4BY28</accession>
<dbReference type="PANTHER" id="PTHR16779:SF1">
    <property type="entry name" value="BETA-1,4-MANNOSYLTRANSFERASE EGH"/>
    <property type="match status" value="1"/>
</dbReference>
<keyword evidence="1" id="KW-1133">Transmembrane helix</keyword>
<proteinExistence type="predicted"/>
<dbReference type="Pfam" id="PF13632">
    <property type="entry name" value="Glyco_trans_2_3"/>
    <property type="match status" value="1"/>
</dbReference>
<keyword evidence="1" id="KW-0472">Membrane</keyword>
<dbReference type="InterPro" id="IPR001173">
    <property type="entry name" value="Glyco_trans_2-like"/>
</dbReference>
<feature type="domain" description="Glycosyltransferase 2-like" evidence="2">
    <location>
        <begin position="183"/>
        <end position="385"/>
    </location>
</feature>
<evidence type="ECO:0000313" key="4">
    <source>
        <dbReference type="Proteomes" id="UP001595075"/>
    </source>
</evidence>
<protein>
    <recommendedName>
        <fullName evidence="2">Glycosyltransferase 2-like domain-containing protein</fullName>
    </recommendedName>
</protein>
<feature type="transmembrane region" description="Helical" evidence="1">
    <location>
        <begin position="53"/>
        <end position="75"/>
    </location>
</feature>
<dbReference type="Proteomes" id="UP001595075">
    <property type="component" value="Unassembled WGS sequence"/>
</dbReference>
<gene>
    <name evidence="3" type="ORF">VTL71DRAFT_6814</name>
</gene>
<dbReference type="PANTHER" id="PTHR16779">
    <property type="entry name" value="BETA-1,4-MANNOSYLTRANSFERASE EGH"/>
    <property type="match status" value="1"/>
</dbReference>
<feature type="transmembrane region" description="Helical" evidence="1">
    <location>
        <begin position="365"/>
        <end position="387"/>
    </location>
</feature>
<keyword evidence="1" id="KW-0812">Transmembrane</keyword>
<feature type="transmembrane region" description="Helical" evidence="1">
    <location>
        <begin position="21"/>
        <end position="41"/>
    </location>
</feature>
<dbReference type="SUPFAM" id="SSF53448">
    <property type="entry name" value="Nucleotide-diphospho-sugar transferases"/>
    <property type="match status" value="1"/>
</dbReference>
<organism evidence="3 4">
    <name type="scientific">Oculimacula yallundae</name>
    <dbReference type="NCBI Taxonomy" id="86028"/>
    <lineage>
        <taxon>Eukaryota</taxon>
        <taxon>Fungi</taxon>
        <taxon>Dikarya</taxon>
        <taxon>Ascomycota</taxon>
        <taxon>Pezizomycotina</taxon>
        <taxon>Leotiomycetes</taxon>
        <taxon>Helotiales</taxon>
        <taxon>Ploettnerulaceae</taxon>
        <taxon>Oculimacula</taxon>
    </lineage>
</organism>
<dbReference type="Gene3D" id="3.90.550.10">
    <property type="entry name" value="Spore Coat Polysaccharide Biosynthesis Protein SpsA, Chain A"/>
    <property type="match status" value="1"/>
</dbReference>
<name>A0ABR4BY28_9HELO</name>
<evidence type="ECO:0000259" key="2">
    <source>
        <dbReference type="Pfam" id="PF13632"/>
    </source>
</evidence>
<dbReference type="InterPro" id="IPR027389">
    <property type="entry name" value="B_mannosylTrfase_Bre-3/Egh"/>
</dbReference>
<dbReference type="InterPro" id="IPR029044">
    <property type="entry name" value="Nucleotide-diphossugar_trans"/>
</dbReference>
<sequence length="437" mass="50459">MEVQTMGRTERTFKFLTWRRPLSFLSILSLTCVLCAVLHKYGVDKIITYEKWWTTSCWLFLLNMPTYIVLFAFLLPMPSGASKNLPKSDLRYFRTLYLSIVTAGSNPEAVKRGITKMLPLLAADYRVKIVLITDEPKDELFDTLSSSITLVTTPRSYTPAHAKYKARALEYFRTSSKLASSDWVLHLDEETVIDAHTIRACIQFIQEEKQYHLGQGIILYNAHRFWEARLPTIGDIPRARDDYGKFFIGPSWVHSPFLGLHGSFLLISGEVQNAIGWDTRSEAEDMWLGIEAWKKNYKIGWIPSIVREQSPNNIVESWRQRSRWFGGMPKATGLQARLNMTLWILETCGGPILIASWRHLTLPCWMYYFLIVTNVADFWSMIYACLVQDVDSQLDLPTILFHAIFYAPFALICKWFEGMVILYTILRPPKGFYIVAK</sequence>
<comment type="caution">
    <text evidence="3">The sequence shown here is derived from an EMBL/GenBank/DDBJ whole genome shotgun (WGS) entry which is preliminary data.</text>
</comment>
<evidence type="ECO:0000256" key="1">
    <source>
        <dbReference type="SAM" id="Phobius"/>
    </source>
</evidence>
<feature type="transmembrane region" description="Helical" evidence="1">
    <location>
        <begin position="399"/>
        <end position="426"/>
    </location>
</feature>